<name>A0A4D7B5V5_9HYPH</name>
<accession>A0A4D7B5V5</accession>
<evidence type="ECO:0000313" key="3">
    <source>
        <dbReference type="EMBL" id="QCI65778.1"/>
    </source>
</evidence>
<dbReference type="InterPro" id="IPR052894">
    <property type="entry name" value="AsmA-related"/>
</dbReference>
<reference evidence="3 4" key="1">
    <citation type="submission" date="2019-04" db="EMBL/GenBank/DDBJ databases">
        <title>Phreatobacter aquaticus sp. nov.</title>
        <authorList>
            <person name="Choi A."/>
        </authorList>
    </citation>
    <scope>NUCLEOTIDE SEQUENCE [LARGE SCALE GENOMIC DNA]</scope>
    <source>
        <strain evidence="3 4">KCTC 52518</strain>
    </source>
</reference>
<feature type="compositionally biased region" description="Pro residues" evidence="1">
    <location>
        <begin position="1151"/>
        <end position="1167"/>
    </location>
</feature>
<sequence>MQNTLLAIGIALIIAILSALVGPWLIDWNSHKPLIEAEAGRLFGLPVRIGGDLTIRLLPTIAVDARDVTIGGAESGAKIGRLRGELRVAPLLRGEAALTAVHLRDVDLTLLDQGLPAQGLAAEEITIQNARLSVADAAGGRTLVAERIALTGEARGARGPVRLEGSAVVAGRPMPLQILANFPEAGGLMLRLRSVDRVTGFGVEAEGTTGGPGNPRFDGTIILSGDAGALPWRIGGAASVTASALVFERAEAMLGSGERAARATGSLRYVWGETPALDAIVTARQVDLDRLTDTTGGPAAGNPRTPREVIAALIAAVPALGGSDLPVTVGLDVSGVTIGGALVADLRGDLQSGADGWSAERLAARLPGDSGVELKGRIALRPELGFSGALALQSTRPGLLLSWLDGQATPAGTLDDPIRLSTSMTAEPGRLVLDRLEAATAAGDARGRIALDMPALGRHALTLDLAAEALDLDLLLRLARGAGARLDPATDTRLQLKAAEASFAGVAARGLDVTIASDGNRFDAERLKIRDLAGIGLDLTGRLDGLGGPLNGRLAGRLTADKIDALVAFLARDEATARIGRLLADRAASLGGTDLALSFEAGAGAGAALKLRAQGRVGAAWMHLEAAGTGELASLERLAGQASLVLEAPRADQLLGLATGVPPLGAATATPSRLELVVDRPVNSPISLRGEAQAADTLVNFTGTRGTDGRSNLSVTLASPDIAPILPLAGVPAELAGTVPANLSARIESSEASWRIDGLEGRVGSTTLKAALAGRGRTIIGSVGVGALSFEALASLLTGPAWLIDTEAGRVADASFSRTLLDGLDGEIAVGAESLGLGGSSALTGVTVTLLRQGSKTALRDFRARLAASTVTADVALDRTALATVVQATFGVDRVPLALVFPGAAGAGPLSITLSGDGTSPASLLASLRGEGRHAWPRTTVAGVHPTALRRATRTAEIAQDFGRPLDDAGFAAALTRELAKPVDLGPIDIPLTLSGPRLRAGEAAFAIAGGRVSWSGSADLVAGELAASVRIAPEPPPRAETVPLIALWFDGPLGAAAGRLDADDVSGWLGLRLVEREALRIEMIESDRFERQRQRAFTRLPLRPPEEPAPAAASPDLEPAPAAAAVEPRIEMPESRPDSTPLPLRRPAEPRPPSRIATPPPQPPDLPSVVRRALDGQRATPGEPMSILPPLPPPVEIGPAPGMRR</sequence>
<organism evidence="3 4">
    <name type="scientific">Phreatobacter stygius</name>
    <dbReference type="NCBI Taxonomy" id="1940610"/>
    <lineage>
        <taxon>Bacteria</taxon>
        <taxon>Pseudomonadati</taxon>
        <taxon>Pseudomonadota</taxon>
        <taxon>Alphaproteobacteria</taxon>
        <taxon>Hyphomicrobiales</taxon>
        <taxon>Phreatobacteraceae</taxon>
        <taxon>Phreatobacter</taxon>
    </lineage>
</organism>
<protein>
    <submittedName>
        <fullName evidence="3">AsmA family protein</fullName>
    </submittedName>
</protein>
<proteinExistence type="predicted"/>
<dbReference type="RefSeq" id="WP_136961224.1">
    <property type="nucleotide sequence ID" value="NZ_CP039690.1"/>
</dbReference>
<feature type="compositionally biased region" description="Basic and acidic residues" evidence="1">
    <location>
        <begin position="1129"/>
        <end position="1138"/>
    </location>
</feature>
<dbReference type="Pfam" id="PF05170">
    <property type="entry name" value="AsmA"/>
    <property type="match status" value="1"/>
</dbReference>
<dbReference type="Proteomes" id="UP000298781">
    <property type="component" value="Chromosome"/>
</dbReference>
<keyword evidence="4" id="KW-1185">Reference proteome</keyword>
<dbReference type="PANTHER" id="PTHR30441:SF4">
    <property type="entry name" value="PROTEIN ASMA"/>
    <property type="match status" value="1"/>
</dbReference>
<evidence type="ECO:0000259" key="2">
    <source>
        <dbReference type="Pfam" id="PF05170"/>
    </source>
</evidence>
<dbReference type="AlphaFoldDB" id="A0A4D7B5V5"/>
<dbReference type="PANTHER" id="PTHR30441">
    <property type="entry name" value="DUF748 DOMAIN-CONTAINING PROTEIN"/>
    <property type="match status" value="1"/>
</dbReference>
<feature type="domain" description="AsmA" evidence="2">
    <location>
        <begin position="5"/>
        <end position="111"/>
    </location>
</feature>
<feature type="compositionally biased region" description="Low complexity" evidence="1">
    <location>
        <begin position="1110"/>
        <end position="1128"/>
    </location>
</feature>
<evidence type="ECO:0000256" key="1">
    <source>
        <dbReference type="SAM" id="MobiDB-lite"/>
    </source>
</evidence>
<evidence type="ECO:0000313" key="4">
    <source>
        <dbReference type="Proteomes" id="UP000298781"/>
    </source>
</evidence>
<dbReference type="EMBL" id="CP039690">
    <property type="protein sequence ID" value="QCI65778.1"/>
    <property type="molecule type" value="Genomic_DNA"/>
</dbReference>
<feature type="region of interest" description="Disordered" evidence="1">
    <location>
        <begin position="1097"/>
        <end position="1206"/>
    </location>
</feature>
<feature type="compositionally biased region" description="Pro residues" evidence="1">
    <location>
        <begin position="1188"/>
        <end position="1197"/>
    </location>
</feature>
<dbReference type="OrthoDB" id="9816380at2"/>
<dbReference type="GO" id="GO:0005886">
    <property type="term" value="C:plasma membrane"/>
    <property type="evidence" value="ECO:0007669"/>
    <property type="project" value="TreeGrafter"/>
</dbReference>
<dbReference type="InterPro" id="IPR007844">
    <property type="entry name" value="AsmA"/>
</dbReference>
<dbReference type="KEGG" id="pstg:E8M01_17105"/>
<gene>
    <name evidence="3" type="ORF">E8M01_17105</name>
</gene>
<dbReference type="GO" id="GO:0090313">
    <property type="term" value="P:regulation of protein targeting to membrane"/>
    <property type="evidence" value="ECO:0007669"/>
    <property type="project" value="TreeGrafter"/>
</dbReference>